<proteinExistence type="predicted"/>
<accession>A0A562TTD1</accession>
<feature type="region of interest" description="Disordered" evidence="1">
    <location>
        <begin position="309"/>
        <end position="334"/>
    </location>
</feature>
<organism evidence="3 4">
    <name type="scientific">Mucilaginibacter frigoritolerans</name>
    <dbReference type="NCBI Taxonomy" id="652788"/>
    <lineage>
        <taxon>Bacteria</taxon>
        <taxon>Pseudomonadati</taxon>
        <taxon>Bacteroidota</taxon>
        <taxon>Sphingobacteriia</taxon>
        <taxon>Sphingobacteriales</taxon>
        <taxon>Sphingobacteriaceae</taxon>
        <taxon>Mucilaginibacter</taxon>
    </lineage>
</organism>
<evidence type="ECO:0000313" key="4">
    <source>
        <dbReference type="Proteomes" id="UP000317010"/>
    </source>
</evidence>
<keyword evidence="4" id="KW-1185">Reference proteome</keyword>
<feature type="signal peptide" evidence="2">
    <location>
        <begin position="1"/>
        <end position="26"/>
    </location>
</feature>
<name>A0A562TTD1_9SPHI</name>
<evidence type="ECO:0000313" key="3">
    <source>
        <dbReference type="EMBL" id="TWI96822.1"/>
    </source>
</evidence>
<dbReference type="Proteomes" id="UP000317010">
    <property type="component" value="Unassembled WGS sequence"/>
</dbReference>
<protein>
    <submittedName>
        <fullName evidence="3">Uncharacterized protein</fullName>
    </submittedName>
</protein>
<keyword evidence="2" id="KW-0732">Signal</keyword>
<dbReference type="AlphaFoldDB" id="A0A562TTD1"/>
<sequence length="657" mass="71587">MPNLICMKRKILSLSILLCSVLLAVAQTTKIVADGKTVITISQTVSANGKTVLAKVPETLTVVFPTDFYNYTAKFTNGDTTKDLVLTFDPSAKASKNLQIISTQASSVDLTFLSGKLWAIGAKKLDTPLTVPVGAKGQDTMVIAAKTKAATKPAVKTICDLLDDATKKIQETLAISPSGLTSVFSSCFVGEDDNIKQDKLPFRYKKRLLADDKYNGFATSASYLLVYDLRLKPAFSPYVILKIKKDKVNKWEYFEPLKGPFRPASGRSLVIQVIGEKDSTYVFKTDSSVRFMDAEPAFVSQMTASTATPAVTTATSKDSAKSAGGETPHKTGPTPYETLMANVISLESGLNDFNRVFNDINFRENDYYTALSCIQNQMRLTFGAAPANGTDLAALILAIVVKDQTPNKYYQDFCNHASSVKQLYDLALNKKVTYSSTITELTVPDVDAFNVHIRTKNVKTDLTNKQFNVQSGLKIDFSTGVIYSSLGNQTFVTGSQIFQYKDAVQTVNPTTGAITTTYNPNLLSVTRTVIYKNESRAFGAGVLAHVYIRTGGYFDFGVASGVFLNSSQIQGLLGPSIMLGNATKRFCISGGIAAGQVSQLSAENQQYYYNGKSQVYDNINDVPQAYTSTSTPATVNHMKYDGWFIALTYNLSTTITK</sequence>
<evidence type="ECO:0000256" key="1">
    <source>
        <dbReference type="SAM" id="MobiDB-lite"/>
    </source>
</evidence>
<gene>
    <name evidence="3" type="ORF">JN11_03935</name>
</gene>
<feature type="chain" id="PRO_5021787701" evidence="2">
    <location>
        <begin position="27"/>
        <end position="657"/>
    </location>
</feature>
<comment type="caution">
    <text evidence="3">The sequence shown here is derived from an EMBL/GenBank/DDBJ whole genome shotgun (WGS) entry which is preliminary data.</text>
</comment>
<dbReference type="EMBL" id="VLLI01000012">
    <property type="protein sequence ID" value="TWI96822.1"/>
    <property type="molecule type" value="Genomic_DNA"/>
</dbReference>
<reference evidence="3 4" key="1">
    <citation type="submission" date="2019-07" db="EMBL/GenBank/DDBJ databases">
        <title>Genomic Encyclopedia of Archaeal and Bacterial Type Strains, Phase II (KMG-II): from individual species to whole genera.</title>
        <authorList>
            <person name="Goeker M."/>
        </authorList>
    </citation>
    <scope>NUCLEOTIDE SEQUENCE [LARGE SCALE GENOMIC DNA]</scope>
    <source>
        <strain evidence="3 4">ATCC BAA-1854</strain>
    </source>
</reference>
<evidence type="ECO:0000256" key="2">
    <source>
        <dbReference type="SAM" id="SignalP"/>
    </source>
</evidence>